<evidence type="ECO:0000313" key="1">
    <source>
        <dbReference type="EMBL" id="DAD66395.1"/>
    </source>
</evidence>
<dbReference type="EMBL" id="BK014659">
    <property type="protein sequence ID" value="DAD66395.1"/>
    <property type="molecule type" value="Genomic_DNA"/>
</dbReference>
<organism evidence="1">
    <name type="scientific">Siphoviridae sp. ct4T77</name>
    <dbReference type="NCBI Taxonomy" id="2823563"/>
    <lineage>
        <taxon>Viruses</taxon>
        <taxon>Duplodnaviria</taxon>
        <taxon>Heunggongvirae</taxon>
        <taxon>Uroviricota</taxon>
        <taxon>Caudoviricetes</taxon>
    </lineage>
</organism>
<proteinExistence type="predicted"/>
<reference evidence="1" key="1">
    <citation type="journal article" date="2021" name="Proc. Natl. Acad. Sci. U.S.A.">
        <title>A Catalog of Tens of Thousands of Viruses from Human Metagenomes Reveals Hidden Associations with Chronic Diseases.</title>
        <authorList>
            <person name="Tisza M.J."/>
            <person name="Buck C.B."/>
        </authorList>
    </citation>
    <scope>NUCLEOTIDE SEQUENCE</scope>
    <source>
        <strain evidence="1">Ct4T77</strain>
    </source>
</reference>
<sequence>MGSPSPHKASGLPHLNRTAMYIEERASYDEVDESYIQGLIDEMAHAFFEEGEYVEAVIKIDDDPRVNGTSELIVLFEQDGQELTASYKYKTDNSKVNNFPAFDEADISKTFRWAQRYYDECNPSDDGVADTEYWLNMTYR</sequence>
<protein>
    <submittedName>
        <fullName evidence="1">Uncharacterized protein</fullName>
    </submittedName>
</protein>
<accession>A0A8S5L8X3</accession>
<name>A0A8S5L8X3_9CAUD</name>